<dbReference type="InterPro" id="IPR001647">
    <property type="entry name" value="HTH_TetR"/>
</dbReference>
<evidence type="ECO:0000256" key="1">
    <source>
        <dbReference type="ARBA" id="ARBA00023015"/>
    </source>
</evidence>
<dbReference type="GO" id="GO:0003700">
    <property type="term" value="F:DNA-binding transcription factor activity"/>
    <property type="evidence" value="ECO:0007669"/>
    <property type="project" value="TreeGrafter"/>
</dbReference>
<keyword evidence="1" id="KW-0805">Transcription regulation</keyword>
<dbReference type="PRINTS" id="PR00455">
    <property type="entry name" value="HTHTETR"/>
</dbReference>
<dbReference type="PANTHER" id="PTHR30055">
    <property type="entry name" value="HTH-TYPE TRANSCRIPTIONAL REGULATOR RUTR"/>
    <property type="match status" value="1"/>
</dbReference>
<dbReference type="Pfam" id="PF00440">
    <property type="entry name" value="TetR_N"/>
    <property type="match status" value="1"/>
</dbReference>
<dbReference type="InterPro" id="IPR049513">
    <property type="entry name" value="TetR_C_40"/>
</dbReference>
<reference evidence="6" key="1">
    <citation type="journal article" date="2016" name="Appl. Environ. Microbiol.">
        <title>Functional Metagenomics of a Biostimulated Petroleum-Contaminated Soil Reveals an Extraordinary Diversity of Extradiol Dioxygenases.</title>
        <authorList>
            <person name="Terron-Gonzalez L."/>
            <person name="Martin-Cabello G."/>
            <person name="Ferrer M."/>
            <person name="Santero E."/>
        </authorList>
    </citation>
    <scope>NUCLEOTIDE SEQUENCE</scope>
</reference>
<dbReference type="AlphaFoldDB" id="A0A126SYW0"/>
<dbReference type="EMBL" id="KU144991">
    <property type="protein sequence ID" value="AMK59498.1"/>
    <property type="molecule type" value="Genomic_DNA"/>
</dbReference>
<evidence type="ECO:0000259" key="5">
    <source>
        <dbReference type="PROSITE" id="PS50977"/>
    </source>
</evidence>
<evidence type="ECO:0000313" key="6">
    <source>
        <dbReference type="EMBL" id="AMK59498.1"/>
    </source>
</evidence>
<dbReference type="Gene3D" id="1.10.357.10">
    <property type="entry name" value="Tetracycline Repressor, domain 2"/>
    <property type="match status" value="1"/>
</dbReference>
<evidence type="ECO:0000256" key="2">
    <source>
        <dbReference type="ARBA" id="ARBA00023125"/>
    </source>
</evidence>
<name>A0A126SYW0_9BACT</name>
<feature type="domain" description="HTH tetR-type" evidence="5">
    <location>
        <begin position="19"/>
        <end position="79"/>
    </location>
</feature>
<dbReference type="InterPro" id="IPR009057">
    <property type="entry name" value="Homeodomain-like_sf"/>
</dbReference>
<evidence type="ECO:0000256" key="3">
    <source>
        <dbReference type="ARBA" id="ARBA00023163"/>
    </source>
</evidence>
<dbReference type="Pfam" id="PF21306">
    <property type="entry name" value="TetR_C_40"/>
    <property type="match status" value="1"/>
</dbReference>
<dbReference type="PROSITE" id="PS50977">
    <property type="entry name" value="HTH_TETR_2"/>
    <property type="match status" value="1"/>
</dbReference>
<dbReference type="GO" id="GO:0000976">
    <property type="term" value="F:transcription cis-regulatory region binding"/>
    <property type="evidence" value="ECO:0007669"/>
    <property type="project" value="TreeGrafter"/>
</dbReference>
<feature type="DNA-binding region" description="H-T-H motif" evidence="4">
    <location>
        <begin position="42"/>
        <end position="61"/>
    </location>
</feature>
<keyword evidence="2 4" id="KW-0238">DNA-binding</keyword>
<protein>
    <submittedName>
        <fullName evidence="6">TetR family transcriptional regulator</fullName>
    </submittedName>
</protein>
<evidence type="ECO:0000256" key="4">
    <source>
        <dbReference type="PROSITE-ProRule" id="PRU00335"/>
    </source>
</evidence>
<dbReference type="InterPro" id="IPR050109">
    <property type="entry name" value="HTH-type_TetR-like_transc_reg"/>
</dbReference>
<proteinExistence type="predicted"/>
<dbReference type="SUPFAM" id="SSF46689">
    <property type="entry name" value="Homeodomain-like"/>
    <property type="match status" value="1"/>
</dbReference>
<keyword evidence="3" id="KW-0804">Transcription</keyword>
<accession>A0A126SYW0</accession>
<sequence length="222" mass="23893">MAGKAAVKKTEDAGSRRRAQMRGILIEAAMQLFARQGVDATTIDEIVDLAGVAKGTFYNYFTDRAEIARAVASDIRHELNAAVEELNRGIDDPAERIARGVRLFMACAMQNPVKTTLLARLYDSGTGLDRHGNEHLLGDIRDGIAKGRIHVPGEEAALHLVVGLGTIGMRHLLDTAAGPEILRGQGYARDIATVLLRGLGVAPAEIEDILDRPFDVSGIGFK</sequence>
<dbReference type="PANTHER" id="PTHR30055:SF234">
    <property type="entry name" value="HTH-TYPE TRANSCRIPTIONAL REGULATOR BETI"/>
    <property type="match status" value="1"/>
</dbReference>
<organism evidence="6">
    <name type="scientific">uncultured bacterium UPO68_UPO87</name>
    <dbReference type="NCBI Taxonomy" id="1776988"/>
    <lineage>
        <taxon>Bacteria</taxon>
        <taxon>environmental samples</taxon>
    </lineage>
</organism>